<dbReference type="InterPro" id="IPR029016">
    <property type="entry name" value="GAF-like_dom_sf"/>
</dbReference>
<dbReference type="SMART" id="SM00382">
    <property type="entry name" value="AAA"/>
    <property type="match status" value="1"/>
</dbReference>
<dbReference type="InterPro" id="IPR002197">
    <property type="entry name" value="HTH_Fis"/>
</dbReference>
<keyword evidence="5" id="KW-0804">Transcription</keyword>
<dbReference type="PROSITE" id="PS00676">
    <property type="entry name" value="SIGMA54_INTERACT_2"/>
    <property type="match status" value="1"/>
</dbReference>
<dbReference type="InterPro" id="IPR058031">
    <property type="entry name" value="AAA_lid_NorR"/>
</dbReference>
<dbReference type="Gene3D" id="3.30.450.40">
    <property type="match status" value="1"/>
</dbReference>
<evidence type="ECO:0000313" key="7">
    <source>
        <dbReference type="EMBL" id="WNM58599.1"/>
    </source>
</evidence>
<dbReference type="InterPro" id="IPR003018">
    <property type="entry name" value="GAF"/>
</dbReference>
<keyword evidence="2" id="KW-0067">ATP-binding</keyword>
<evidence type="ECO:0000256" key="4">
    <source>
        <dbReference type="ARBA" id="ARBA00023125"/>
    </source>
</evidence>
<organism evidence="7 8">
    <name type="scientific">Candidatus Nitrospira allomarina</name>
    <dbReference type="NCBI Taxonomy" id="3020900"/>
    <lineage>
        <taxon>Bacteria</taxon>
        <taxon>Pseudomonadati</taxon>
        <taxon>Nitrospirota</taxon>
        <taxon>Nitrospiria</taxon>
        <taxon>Nitrospirales</taxon>
        <taxon>Nitrospiraceae</taxon>
        <taxon>Nitrospira</taxon>
    </lineage>
</organism>
<dbReference type="Pfam" id="PF02954">
    <property type="entry name" value="HTH_8"/>
    <property type="match status" value="1"/>
</dbReference>
<dbReference type="Gene3D" id="1.10.10.60">
    <property type="entry name" value="Homeodomain-like"/>
    <property type="match status" value="1"/>
</dbReference>
<dbReference type="Proteomes" id="UP001302719">
    <property type="component" value="Chromosome"/>
</dbReference>
<dbReference type="PANTHER" id="PTHR32071:SF57">
    <property type="entry name" value="C4-DICARBOXYLATE TRANSPORT TRANSCRIPTIONAL REGULATORY PROTEIN DCTD"/>
    <property type="match status" value="1"/>
</dbReference>
<keyword evidence="3" id="KW-0805">Transcription regulation</keyword>
<dbReference type="SUPFAM" id="SSF55781">
    <property type="entry name" value="GAF domain-like"/>
    <property type="match status" value="1"/>
</dbReference>
<evidence type="ECO:0000256" key="1">
    <source>
        <dbReference type="ARBA" id="ARBA00022741"/>
    </source>
</evidence>
<dbReference type="InterPro" id="IPR027417">
    <property type="entry name" value="P-loop_NTPase"/>
</dbReference>
<dbReference type="Pfam" id="PF25601">
    <property type="entry name" value="AAA_lid_14"/>
    <property type="match status" value="1"/>
</dbReference>
<dbReference type="PROSITE" id="PS50045">
    <property type="entry name" value="SIGMA54_INTERACT_4"/>
    <property type="match status" value="1"/>
</dbReference>
<dbReference type="PANTHER" id="PTHR32071">
    <property type="entry name" value="TRANSCRIPTIONAL REGULATORY PROTEIN"/>
    <property type="match status" value="1"/>
</dbReference>
<dbReference type="Pfam" id="PF00158">
    <property type="entry name" value="Sigma54_activat"/>
    <property type="match status" value="1"/>
</dbReference>
<dbReference type="InterPro" id="IPR003593">
    <property type="entry name" value="AAA+_ATPase"/>
</dbReference>
<dbReference type="GO" id="GO:0005524">
    <property type="term" value="F:ATP binding"/>
    <property type="evidence" value="ECO:0007669"/>
    <property type="project" value="UniProtKB-KW"/>
</dbReference>
<dbReference type="FunFam" id="3.40.50.300:FF:000006">
    <property type="entry name" value="DNA-binding transcriptional regulator NtrC"/>
    <property type="match status" value="1"/>
</dbReference>
<dbReference type="RefSeq" id="WP_312644647.1">
    <property type="nucleotide sequence ID" value="NZ_CP116967.1"/>
</dbReference>
<dbReference type="SMART" id="SM00065">
    <property type="entry name" value="GAF"/>
    <property type="match status" value="1"/>
</dbReference>
<dbReference type="SUPFAM" id="SSF52540">
    <property type="entry name" value="P-loop containing nucleoside triphosphate hydrolases"/>
    <property type="match status" value="1"/>
</dbReference>
<dbReference type="InterPro" id="IPR025943">
    <property type="entry name" value="Sigma_54_int_dom_ATP-bd_2"/>
</dbReference>
<keyword evidence="4" id="KW-0238">DNA-binding</keyword>
<dbReference type="AlphaFoldDB" id="A0AA96GAR7"/>
<gene>
    <name evidence="7" type="ORF">PP769_02195</name>
</gene>
<dbReference type="EMBL" id="CP116967">
    <property type="protein sequence ID" value="WNM58599.1"/>
    <property type="molecule type" value="Genomic_DNA"/>
</dbReference>
<dbReference type="Pfam" id="PF01590">
    <property type="entry name" value="GAF"/>
    <property type="match status" value="1"/>
</dbReference>
<dbReference type="SUPFAM" id="SSF46689">
    <property type="entry name" value="Homeodomain-like"/>
    <property type="match status" value="1"/>
</dbReference>
<dbReference type="GO" id="GO:0043565">
    <property type="term" value="F:sequence-specific DNA binding"/>
    <property type="evidence" value="ECO:0007669"/>
    <property type="project" value="InterPro"/>
</dbReference>
<dbReference type="PROSITE" id="PS00688">
    <property type="entry name" value="SIGMA54_INTERACT_3"/>
    <property type="match status" value="1"/>
</dbReference>
<protein>
    <submittedName>
        <fullName evidence="7">Sigma-54-dependent Fis family transcriptional regulator</fullName>
    </submittedName>
</protein>
<dbReference type="Gene3D" id="3.40.50.300">
    <property type="entry name" value="P-loop containing nucleotide triphosphate hydrolases"/>
    <property type="match status" value="1"/>
</dbReference>
<keyword evidence="8" id="KW-1185">Reference proteome</keyword>
<dbReference type="InterPro" id="IPR002078">
    <property type="entry name" value="Sigma_54_int"/>
</dbReference>
<keyword evidence="1" id="KW-0547">Nucleotide-binding</keyword>
<sequence>MASRSGKEEISHKSIDLPETFLLQINQEQELQTLLQLIEKESRRLLQAEGISVFLLDRKECELWFPLPVSGRLLRLDARLGIAGACVASGELINVKDVQSDSRFFSGIDAQIKRQTQTLMALPVRDRTGDIIGVFEAVNKKGKDFTAQDEMVAQALVDRIAIPLQKFHVMEQLRRERERLQQENAHLWKEVEGQYSTKKLMGNSLPMQRLIRIIDQVRDSSVDVLITGENGTGKELVAKAIHYNSPRARQPFVAINCAALPETLIESELFGISKGTATDVEARIGKFEQANKGTLFLDEIGDLGVSAQAKVLRVLQERAVEPVGKRESVPLDIRIIAATNKNLDAAIKAGMFRDDLYYRLKVVHVHTPALREIPADIPLLVNYFLDLYSSQMDRPRKKLSAKAMQRFMEYSWPGNIRQLENEIKRLMVMVRGTTINEDALEEGIRCPVQTTGGTIDSKGRSLHQAVDELEQRMIKETLLACRFNQVQTAKRLGLSRQGLIKKIKRHNIQVNNLRDEVYESP</sequence>
<reference evidence="7 8" key="1">
    <citation type="submission" date="2023-01" db="EMBL/GenBank/DDBJ databases">
        <title>Cultivation and genomic characterization of new, ubiquitous marine nitrite-oxidizing bacteria from the Nitrospirales.</title>
        <authorList>
            <person name="Mueller A.J."/>
            <person name="Daebeler A."/>
            <person name="Herbold C.W."/>
            <person name="Kirkegaard R.H."/>
            <person name="Daims H."/>
        </authorList>
    </citation>
    <scope>NUCLEOTIDE SEQUENCE [LARGE SCALE GENOMIC DNA]</scope>
    <source>
        <strain evidence="7 8">VA</strain>
    </source>
</reference>
<name>A0AA96GAR7_9BACT</name>
<evidence type="ECO:0000313" key="8">
    <source>
        <dbReference type="Proteomes" id="UP001302719"/>
    </source>
</evidence>
<dbReference type="InterPro" id="IPR009057">
    <property type="entry name" value="Homeodomain-like_sf"/>
</dbReference>
<evidence type="ECO:0000259" key="6">
    <source>
        <dbReference type="PROSITE" id="PS50045"/>
    </source>
</evidence>
<dbReference type="InterPro" id="IPR025944">
    <property type="entry name" value="Sigma_54_int_dom_CS"/>
</dbReference>
<evidence type="ECO:0000256" key="3">
    <source>
        <dbReference type="ARBA" id="ARBA00023015"/>
    </source>
</evidence>
<evidence type="ECO:0000256" key="2">
    <source>
        <dbReference type="ARBA" id="ARBA00022840"/>
    </source>
</evidence>
<dbReference type="PRINTS" id="PR01590">
    <property type="entry name" value="HTHFIS"/>
</dbReference>
<dbReference type="KEGG" id="nall:PP769_02195"/>
<evidence type="ECO:0000256" key="5">
    <source>
        <dbReference type="ARBA" id="ARBA00023163"/>
    </source>
</evidence>
<dbReference type="Gene3D" id="1.10.8.60">
    <property type="match status" value="1"/>
</dbReference>
<dbReference type="GO" id="GO:0006355">
    <property type="term" value="P:regulation of DNA-templated transcription"/>
    <property type="evidence" value="ECO:0007669"/>
    <property type="project" value="InterPro"/>
</dbReference>
<feature type="domain" description="Sigma-54 factor interaction" evidence="6">
    <location>
        <begin position="200"/>
        <end position="428"/>
    </location>
</feature>
<dbReference type="CDD" id="cd00009">
    <property type="entry name" value="AAA"/>
    <property type="match status" value="1"/>
</dbReference>
<proteinExistence type="predicted"/>
<accession>A0AA96GAR7</accession>